<protein>
    <recommendedName>
        <fullName evidence="2">J domain-containing protein</fullName>
    </recommendedName>
</protein>
<proteinExistence type="predicted"/>
<dbReference type="Proteomes" id="UP001497516">
    <property type="component" value="Chromosome 10"/>
</dbReference>
<feature type="compositionally biased region" description="Polar residues" evidence="1">
    <location>
        <begin position="184"/>
        <end position="200"/>
    </location>
</feature>
<gene>
    <name evidence="3" type="ORF">LTRI10_LOCUS9034</name>
</gene>
<feature type="domain" description="J" evidence="2">
    <location>
        <begin position="84"/>
        <end position="151"/>
    </location>
</feature>
<dbReference type="SMART" id="SM00271">
    <property type="entry name" value="DnaJ"/>
    <property type="match status" value="1"/>
</dbReference>
<dbReference type="CDD" id="cd06257">
    <property type="entry name" value="DnaJ"/>
    <property type="match status" value="1"/>
</dbReference>
<dbReference type="PANTHER" id="PTHR45090">
    <property type="entry name" value="CHAPERONE PROTEIN DNAJ 20 CHLOROPLASTIC"/>
    <property type="match status" value="1"/>
</dbReference>
<sequence length="214" mass="23862">MSNGILSPVTQLTAGGYSAVAARASHFHPASDPHSIGFTSSIARFVLRARRPSRSFRPSNIPIKAAASTATATAGSSLYVSTESFYDLLGIPASGTLPEIKHAYRQLARKYHPDVSPQERAEEYTNRFLEVQEAYETLSDPDSRAQYDRALASGFHTAFSATKQFHKGADPKGEWKQRWETQMEELQSIRQGKQSKTSWGQRMRRQRSCEVSFS</sequence>
<evidence type="ECO:0000313" key="3">
    <source>
        <dbReference type="EMBL" id="CAL1361669.1"/>
    </source>
</evidence>
<dbReference type="SUPFAM" id="SSF46565">
    <property type="entry name" value="Chaperone J-domain"/>
    <property type="match status" value="1"/>
</dbReference>
<accession>A0AAV2CZH5</accession>
<feature type="region of interest" description="Disordered" evidence="1">
    <location>
        <begin position="183"/>
        <end position="214"/>
    </location>
</feature>
<dbReference type="Pfam" id="PF00226">
    <property type="entry name" value="DnaJ"/>
    <property type="match status" value="1"/>
</dbReference>
<evidence type="ECO:0000256" key="1">
    <source>
        <dbReference type="SAM" id="MobiDB-lite"/>
    </source>
</evidence>
<reference evidence="3 4" key="1">
    <citation type="submission" date="2024-04" db="EMBL/GenBank/DDBJ databases">
        <authorList>
            <person name="Fracassetti M."/>
        </authorList>
    </citation>
    <scope>NUCLEOTIDE SEQUENCE [LARGE SCALE GENOMIC DNA]</scope>
</reference>
<name>A0AAV2CZH5_9ROSI</name>
<dbReference type="PANTHER" id="PTHR45090:SF10">
    <property type="entry name" value="J DOMAIN-CONTAINING PROTEIN"/>
    <property type="match status" value="1"/>
</dbReference>
<dbReference type="AlphaFoldDB" id="A0AAV2CZH5"/>
<evidence type="ECO:0000259" key="2">
    <source>
        <dbReference type="PROSITE" id="PS50076"/>
    </source>
</evidence>
<dbReference type="InterPro" id="IPR001623">
    <property type="entry name" value="DnaJ_domain"/>
</dbReference>
<evidence type="ECO:0000313" key="4">
    <source>
        <dbReference type="Proteomes" id="UP001497516"/>
    </source>
</evidence>
<keyword evidence="4" id="KW-1185">Reference proteome</keyword>
<dbReference type="PROSITE" id="PS50076">
    <property type="entry name" value="DNAJ_2"/>
    <property type="match status" value="1"/>
</dbReference>
<dbReference type="GO" id="GO:0009507">
    <property type="term" value="C:chloroplast"/>
    <property type="evidence" value="ECO:0007669"/>
    <property type="project" value="TreeGrafter"/>
</dbReference>
<dbReference type="InterPro" id="IPR053232">
    <property type="entry name" value="DnaJ_C/III_chloroplastic"/>
</dbReference>
<dbReference type="Gene3D" id="1.10.287.110">
    <property type="entry name" value="DnaJ domain"/>
    <property type="match status" value="1"/>
</dbReference>
<dbReference type="PRINTS" id="PR00625">
    <property type="entry name" value="JDOMAIN"/>
</dbReference>
<organism evidence="3 4">
    <name type="scientific">Linum trigynum</name>
    <dbReference type="NCBI Taxonomy" id="586398"/>
    <lineage>
        <taxon>Eukaryota</taxon>
        <taxon>Viridiplantae</taxon>
        <taxon>Streptophyta</taxon>
        <taxon>Embryophyta</taxon>
        <taxon>Tracheophyta</taxon>
        <taxon>Spermatophyta</taxon>
        <taxon>Magnoliopsida</taxon>
        <taxon>eudicotyledons</taxon>
        <taxon>Gunneridae</taxon>
        <taxon>Pentapetalae</taxon>
        <taxon>rosids</taxon>
        <taxon>fabids</taxon>
        <taxon>Malpighiales</taxon>
        <taxon>Linaceae</taxon>
        <taxon>Linum</taxon>
    </lineage>
</organism>
<dbReference type="InterPro" id="IPR036869">
    <property type="entry name" value="J_dom_sf"/>
</dbReference>
<dbReference type="EMBL" id="OZ034814">
    <property type="protein sequence ID" value="CAL1361669.1"/>
    <property type="molecule type" value="Genomic_DNA"/>
</dbReference>